<organism evidence="4 5">
    <name type="scientific">Miscanthus lutarioriparius</name>
    <dbReference type="NCBI Taxonomy" id="422564"/>
    <lineage>
        <taxon>Eukaryota</taxon>
        <taxon>Viridiplantae</taxon>
        <taxon>Streptophyta</taxon>
        <taxon>Embryophyta</taxon>
        <taxon>Tracheophyta</taxon>
        <taxon>Spermatophyta</taxon>
        <taxon>Magnoliopsida</taxon>
        <taxon>Liliopsida</taxon>
        <taxon>Poales</taxon>
        <taxon>Poaceae</taxon>
        <taxon>PACMAD clade</taxon>
        <taxon>Panicoideae</taxon>
        <taxon>Andropogonodae</taxon>
        <taxon>Andropogoneae</taxon>
        <taxon>Saccharinae</taxon>
        <taxon>Miscanthus</taxon>
    </lineage>
</organism>
<evidence type="ECO:0000256" key="2">
    <source>
        <dbReference type="ARBA" id="ARBA00022604"/>
    </source>
</evidence>
<keyword evidence="1" id="KW-0813">Transport</keyword>
<dbReference type="AlphaFoldDB" id="A0A811QBR7"/>
<protein>
    <submittedName>
        <fullName evidence="4">Uncharacterized protein</fullName>
    </submittedName>
</protein>
<dbReference type="InterPro" id="IPR007930">
    <property type="entry name" value="DUF724"/>
</dbReference>
<accession>A0A811QBR7</accession>
<dbReference type="EMBL" id="CAJGYO010000009">
    <property type="protein sequence ID" value="CAD6253553.1"/>
    <property type="molecule type" value="Genomic_DNA"/>
</dbReference>
<evidence type="ECO:0000313" key="4">
    <source>
        <dbReference type="EMBL" id="CAD6253553.1"/>
    </source>
</evidence>
<dbReference type="OrthoDB" id="688673at2759"/>
<gene>
    <name evidence="4" type="ORF">NCGR_LOCUS37178</name>
</gene>
<evidence type="ECO:0000256" key="1">
    <source>
        <dbReference type="ARBA" id="ARBA00022448"/>
    </source>
</evidence>
<sequence length="265" mass="30413">MVQNQLERKKPLLRKVYTSKKRLSKKKEDFEGPHSLHGPLELPSTGQNIGVNEIAESQREPSLVVPFVKNSCLWSAVEEMNVFKEFPQQPHFLPLQQEYPRTLQGGMAFGLMVAFDLFVRSISKSSIADNEGSFEEEKSTLSALKINGFDVQCFERLLDELIKVKFEYSKHLEEKSAVQRQKQQTMNSLSQNDSLLCEIDNDIAELEKKLGLLRQKGQLIEKEKEHDEEKLSRLNVVESNIEQALDVHTLQFNGILAEVKQKRLT</sequence>
<reference evidence="4" key="1">
    <citation type="submission" date="2020-10" db="EMBL/GenBank/DDBJ databases">
        <authorList>
            <person name="Han B."/>
            <person name="Lu T."/>
            <person name="Zhao Q."/>
            <person name="Huang X."/>
            <person name="Zhao Y."/>
        </authorList>
    </citation>
    <scope>NUCLEOTIDE SEQUENCE</scope>
</reference>
<feature type="region of interest" description="Disordered" evidence="3">
    <location>
        <begin position="18"/>
        <end position="43"/>
    </location>
</feature>
<name>A0A811QBR7_9POAL</name>
<proteinExistence type="predicted"/>
<dbReference type="Proteomes" id="UP000604825">
    <property type="component" value="Unassembled WGS sequence"/>
</dbReference>
<keyword evidence="5" id="KW-1185">Reference proteome</keyword>
<comment type="caution">
    <text evidence="4">The sequence shown here is derived from an EMBL/GenBank/DDBJ whole genome shotgun (WGS) entry which is preliminary data.</text>
</comment>
<dbReference type="Pfam" id="PF05266">
    <property type="entry name" value="DUF724"/>
    <property type="match status" value="1"/>
</dbReference>
<evidence type="ECO:0000256" key="3">
    <source>
        <dbReference type="SAM" id="MobiDB-lite"/>
    </source>
</evidence>
<evidence type="ECO:0000313" key="5">
    <source>
        <dbReference type="Proteomes" id="UP000604825"/>
    </source>
</evidence>
<keyword evidence="2" id="KW-0341">Growth regulation</keyword>